<feature type="compositionally biased region" description="Polar residues" evidence="1">
    <location>
        <begin position="1461"/>
        <end position="1472"/>
    </location>
</feature>
<dbReference type="PANTHER" id="PTHR22741:SF10">
    <property type="entry name" value="COILED-COIL DOMAIN-CONTAINING PROTEIN CG32809"/>
    <property type="match status" value="1"/>
</dbReference>
<evidence type="ECO:0000256" key="1">
    <source>
        <dbReference type="SAM" id="MobiDB-lite"/>
    </source>
</evidence>
<dbReference type="Proteomes" id="UP000822369">
    <property type="component" value="Chromosome 5"/>
</dbReference>
<dbReference type="KEGG" id="nfu:107384358"/>
<accession>A0A9D3BVS4</accession>
<dbReference type="PANTHER" id="PTHR22741">
    <property type="entry name" value="P140CAP/SNIP-RELATED"/>
    <property type="match status" value="1"/>
</dbReference>
<feature type="region of interest" description="Disordered" evidence="1">
    <location>
        <begin position="146"/>
        <end position="240"/>
    </location>
</feature>
<feature type="compositionally biased region" description="Polar residues" evidence="1">
    <location>
        <begin position="1114"/>
        <end position="1133"/>
    </location>
</feature>
<organism evidence="2 3">
    <name type="scientific">Nothobranchius furzeri</name>
    <name type="common">Turquoise killifish</name>
    <dbReference type="NCBI Taxonomy" id="105023"/>
    <lineage>
        <taxon>Eukaryota</taxon>
        <taxon>Metazoa</taxon>
        <taxon>Chordata</taxon>
        <taxon>Craniata</taxon>
        <taxon>Vertebrata</taxon>
        <taxon>Euteleostomi</taxon>
        <taxon>Actinopterygii</taxon>
        <taxon>Neopterygii</taxon>
        <taxon>Teleostei</taxon>
        <taxon>Neoteleostei</taxon>
        <taxon>Acanthomorphata</taxon>
        <taxon>Ovalentaria</taxon>
        <taxon>Atherinomorphae</taxon>
        <taxon>Cyprinodontiformes</taxon>
        <taxon>Nothobranchiidae</taxon>
        <taxon>Nothobranchius</taxon>
    </lineage>
</organism>
<reference evidence="2" key="1">
    <citation type="submission" date="2020-03" db="EMBL/GenBank/DDBJ databases">
        <title>Intra-Species Differences in Population Size shape Life History and Genome Evolution.</title>
        <authorList>
            <person name="Willemsen D."/>
            <person name="Cui R."/>
            <person name="Valenzano D.R."/>
        </authorList>
    </citation>
    <scope>NUCLEOTIDE SEQUENCE</scope>
    <source>
        <strain evidence="2">GRZ</strain>
        <tissue evidence="2">Whole</tissue>
    </source>
</reference>
<feature type="region of interest" description="Disordered" evidence="1">
    <location>
        <begin position="1449"/>
        <end position="1525"/>
    </location>
</feature>
<feature type="region of interest" description="Disordered" evidence="1">
    <location>
        <begin position="451"/>
        <end position="478"/>
    </location>
</feature>
<feature type="compositionally biased region" description="Polar residues" evidence="1">
    <location>
        <begin position="451"/>
        <end position="460"/>
    </location>
</feature>
<feature type="compositionally biased region" description="Basic and acidic residues" evidence="1">
    <location>
        <begin position="869"/>
        <end position="881"/>
    </location>
</feature>
<name>A0A9D3BVS4_NOTFU</name>
<feature type="compositionally biased region" description="Basic and acidic residues" evidence="1">
    <location>
        <begin position="1473"/>
        <end position="1491"/>
    </location>
</feature>
<feature type="compositionally biased region" description="Basic and acidic residues" evidence="1">
    <location>
        <begin position="829"/>
        <end position="858"/>
    </location>
</feature>
<evidence type="ECO:0000313" key="2">
    <source>
        <dbReference type="EMBL" id="KAF7223091.1"/>
    </source>
</evidence>
<protein>
    <submittedName>
        <fullName evidence="2">Transcript variant X1</fullName>
    </submittedName>
</protein>
<dbReference type="GO" id="GO:0005737">
    <property type="term" value="C:cytoplasm"/>
    <property type="evidence" value="ECO:0007669"/>
    <property type="project" value="TreeGrafter"/>
</dbReference>
<feature type="compositionally biased region" description="Low complexity" evidence="1">
    <location>
        <begin position="375"/>
        <end position="387"/>
    </location>
</feature>
<dbReference type="EMBL" id="JAAVVJ010000005">
    <property type="protein sequence ID" value="KAF7223091.1"/>
    <property type="molecule type" value="Genomic_DNA"/>
</dbReference>
<feature type="region of interest" description="Disordered" evidence="1">
    <location>
        <begin position="294"/>
        <end position="316"/>
    </location>
</feature>
<feature type="compositionally biased region" description="Polar residues" evidence="1">
    <location>
        <begin position="1397"/>
        <end position="1408"/>
    </location>
</feature>
<proteinExistence type="predicted"/>
<dbReference type="OMA" id="PECIHRI"/>
<feature type="compositionally biased region" description="Polar residues" evidence="1">
    <location>
        <begin position="1141"/>
        <end position="1152"/>
    </location>
</feature>
<feature type="region of interest" description="Disordered" evidence="1">
    <location>
        <begin position="1397"/>
        <end position="1417"/>
    </location>
</feature>
<dbReference type="InterPro" id="IPR051825">
    <property type="entry name" value="SRCIN1"/>
</dbReference>
<feature type="compositionally biased region" description="Polar residues" evidence="1">
    <location>
        <begin position="1056"/>
        <end position="1066"/>
    </location>
</feature>
<feature type="compositionally biased region" description="Basic and acidic residues" evidence="1">
    <location>
        <begin position="936"/>
        <end position="946"/>
    </location>
</feature>
<gene>
    <name evidence="2" type="ORF">G4P62_009395</name>
</gene>
<feature type="compositionally biased region" description="Polar residues" evidence="1">
    <location>
        <begin position="809"/>
        <end position="821"/>
    </location>
</feature>
<comment type="caution">
    <text evidence="2">The sequence shown here is derived from an EMBL/GenBank/DDBJ whole genome shotgun (WGS) entry which is preliminary data.</text>
</comment>
<dbReference type="Gene3D" id="1.20.58.1540">
    <property type="entry name" value="Actin interacting protein 3, C-terminal domain"/>
    <property type="match status" value="1"/>
</dbReference>
<feature type="compositionally biased region" description="Polar residues" evidence="1">
    <location>
        <begin position="882"/>
        <end position="902"/>
    </location>
</feature>
<feature type="region of interest" description="Disordered" evidence="1">
    <location>
        <begin position="804"/>
        <end position="998"/>
    </location>
</feature>
<feature type="region of interest" description="Disordered" evidence="1">
    <location>
        <begin position="1056"/>
        <end position="1153"/>
    </location>
</feature>
<feature type="region of interest" description="Disordered" evidence="1">
    <location>
        <begin position="729"/>
        <end position="766"/>
    </location>
</feature>
<feature type="compositionally biased region" description="Polar residues" evidence="1">
    <location>
        <begin position="146"/>
        <end position="174"/>
    </location>
</feature>
<sequence>MMSDGELLHSGNIFTRGCRTRASLPAGHSSYQTRDRSTGVLYLQYGDEKKQVKMPSEIISWDMLWALFASAFPHQLTIKMLQSPNMAVCIKDYNRNVYCNLNDARKITPYSSLKAYQKDPACVFNHHGTSDSRISKDILSPVHSLSSSGHIPQHSLQGSVSTPRVTPPFSSSRIACSEGGTRGDNRVVEPGSPTLPSEHLPGFGRSRASRTSTNSIRQRKDVKPEADTGSTTMMLHGDGGPRYSEWNVGASHVRISSSRCSAPPILTSDVSISGVPGIPRGLKQYKVSIKPLVGHGKGTERQTQSLHRRKSMKHEDAELLGITSSSLSPHRVSEIRKFDGQMIGGAGPLSPERMTPIRCYPRQDSNVFQMENTNRSRGSRSSSSSSSVFMDGPLVQPETQVLTQMTGSIIQSERMNAMEEQIASLAGLVHHALSEKSHILQDKLRHPSENNQLEAETQKPTALVGSSSPTPPAPPSDRELWQSLVTAKRNVFELRLQLSQLKCLQLSNLDNISSMLRMVSQELMMQIREKLADSEEAAYIQRAEMEQNRIHYLATEERFLSQLSELEDQMECLQSSASSPMRRASVTLKDVEEVEVLLQQVGQNLAVLKGEFPVLQANMCSVLRTEVEAMRFLKEEPHKMDSMSQRVKVLSDVLSFLRGSLLESVPSARSAEADPLKVLDQEPSNPQSLFSFPKLQSLHSVRALLPTVAQSVGQAGAAASVVQPCLDQLSPPPTSAHGQDSLTMAEATPKQTQDGRSDVDISDANWNHSTTNAATQLPLRTSTGHIQLLQVDQTMKTIIPESDVKESFCHSTSRWTRSEQNAPLGVPEPAEKEQLSHIQEDKTLQPRDDVKSSQRSKSDTACLVTSSPEHGRQTRVEKTHSSSENSDSGLSRDTSPACSTRLQDIMSDVIPPSHKDPAGAAVSTEKFGRTRPHGKVTKDAKEKERSPPAQVASRNSTQGPTIKPVTAGELQDLHGDGISGSLDVKKDVEEREAEQGPSLVCKTQEKQEMSSLVASEAFPHPSELLNMQETMVPTGSASQQQQVLYVNNRCQTVKINVDQSPSPTTAEKNDIVVLQNEPNQGTVAVREQTFKKFGKKSPAEKSSPGELAHKQGKSKSWTIRPSHVVQQDETLSSSEDHETSFPPSSLSPQNREQQIREETVPMFRDQALISEEGGSFSHNIWDIEEPPPPPLTHRLVMTNIWSKSNMDDPHNRQNSKCENGALVNMGHENYGFEDRDESDSEPTMAFFNMPVDPPSPYTPLSTIFEYEEDLEVTLCRDGFLKESQFEEEQRADPDLGLRLADISGNGSNFPQHSELCVSHPQNQGQAHTNCSAKTEAKSKFKFKFPKLSALSQAIGMGTKTAEADKEKKVASECRSVVETKTQIKECMTSEVNGSKELSVSRSNSCSKDTPTDARMSESHARVEALCKNAFKSISSLEESIKQLEISMDNMAAPSSPLPTVASPSQDQRFSFDSTDRHTPKGKSKLEEERRHATQTSEDPNPAERKRARSQPSHNSGRVVTKRQAF</sequence>
<evidence type="ECO:0000313" key="3">
    <source>
        <dbReference type="Proteomes" id="UP000822369"/>
    </source>
</evidence>
<dbReference type="OrthoDB" id="6022652at2759"/>
<feature type="region of interest" description="Disordered" evidence="1">
    <location>
        <begin position="372"/>
        <end position="391"/>
    </location>
</feature>